<protein>
    <submittedName>
        <fullName evidence="5">Nitrogen fixation protein NifHD</fullName>
    </submittedName>
</protein>
<dbReference type="GO" id="GO:0005524">
    <property type="term" value="F:ATP binding"/>
    <property type="evidence" value="ECO:0007669"/>
    <property type="project" value="TreeGrafter"/>
</dbReference>
<evidence type="ECO:0000256" key="1">
    <source>
        <dbReference type="ARBA" id="ARBA00002440"/>
    </source>
</evidence>
<dbReference type="EMBL" id="CP018335">
    <property type="protein sequence ID" value="APM40325.1"/>
    <property type="molecule type" value="Genomic_DNA"/>
</dbReference>
<dbReference type="Pfam" id="PF00543">
    <property type="entry name" value="P-II"/>
    <property type="match status" value="1"/>
</dbReference>
<evidence type="ECO:0000256" key="3">
    <source>
        <dbReference type="ARBA" id="ARBA00023163"/>
    </source>
</evidence>
<evidence type="ECO:0000256" key="4">
    <source>
        <dbReference type="ARBA" id="ARBA00023231"/>
    </source>
</evidence>
<dbReference type="InterPro" id="IPR015867">
    <property type="entry name" value="N-reg_PII/ATP_PRibTrfase_C"/>
</dbReference>
<dbReference type="PANTHER" id="PTHR30115:SF13">
    <property type="entry name" value="PII-LIKE PROTEIN GLNBI"/>
    <property type="match status" value="1"/>
</dbReference>
<evidence type="ECO:0000313" key="5">
    <source>
        <dbReference type="EMBL" id="APM40325.1"/>
    </source>
</evidence>
<gene>
    <name evidence="5" type="ORF">BS101_17075</name>
</gene>
<dbReference type="PANTHER" id="PTHR30115">
    <property type="entry name" value="NITROGEN REGULATORY PROTEIN P-II"/>
    <property type="match status" value="1"/>
</dbReference>
<dbReference type="GO" id="GO:0005829">
    <property type="term" value="C:cytosol"/>
    <property type="evidence" value="ECO:0007669"/>
    <property type="project" value="TreeGrafter"/>
</dbReference>
<dbReference type="InterPro" id="IPR011322">
    <property type="entry name" value="N-reg_PII-like_a/b"/>
</dbReference>
<evidence type="ECO:0000256" key="2">
    <source>
        <dbReference type="ARBA" id="ARBA00023015"/>
    </source>
</evidence>
<reference evidence="5 6" key="1">
    <citation type="submission" date="2016-12" db="EMBL/GenBank/DDBJ databases">
        <title>Complete genome sequence of Clostridium kluyveri JZZ isolated from the pit mud of a Chinese flavor liquor-making factory.</title>
        <authorList>
            <person name="Wang Y."/>
        </authorList>
    </citation>
    <scope>NUCLEOTIDE SEQUENCE [LARGE SCALE GENOMIC DNA]</scope>
    <source>
        <strain evidence="5 6">JZZ</strain>
    </source>
</reference>
<dbReference type="InterPro" id="IPR002187">
    <property type="entry name" value="N-reg_PII"/>
</dbReference>
<dbReference type="GO" id="GO:0006808">
    <property type="term" value="P:regulation of nitrogen utilization"/>
    <property type="evidence" value="ECO:0007669"/>
    <property type="project" value="InterPro"/>
</dbReference>
<accession>A0A1L5FBD9</accession>
<dbReference type="OrthoDB" id="9802729at2"/>
<dbReference type="Proteomes" id="UP000184604">
    <property type="component" value="Chromosome"/>
</dbReference>
<dbReference type="PROSITE" id="PS51343">
    <property type="entry name" value="PII_GLNB_DOM"/>
    <property type="match status" value="1"/>
</dbReference>
<keyword evidence="3" id="KW-0804">Transcription</keyword>
<dbReference type="AlphaFoldDB" id="A0A1L5FBD9"/>
<dbReference type="PRINTS" id="PR00340">
    <property type="entry name" value="PIIGLNB"/>
</dbReference>
<organism evidence="5 6">
    <name type="scientific">Clostridium kluyveri</name>
    <dbReference type="NCBI Taxonomy" id="1534"/>
    <lineage>
        <taxon>Bacteria</taxon>
        <taxon>Bacillati</taxon>
        <taxon>Bacillota</taxon>
        <taxon>Clostridia</taxon>
        <taxon>Eubacteriales</taxon>
        <taxon>Clostridiaceae</taxon>
        <taxon>Clostridium</taxon>
    </lineage>
</organism>
<sequence length="108" mass="11827">MLLVKAIIRPEKTAVVLSELCDAGFPAVTKFDVVGRGKQRGVKVGEIFYDEIPKQMLLIAIKDEDKEDIIKIITKNAKTGEKGAFGDGKIFVTPVEEVYTISSGTNQL</sequence>
<keyword evidence="2" id="KW-0805">Transcription regulation</keyword>
<comment type="function">
    <text evidence="1">Could be involved in the regulation of nitrogen fixation.</text>
</comment>
<dbReference type="Gene3D" id="3.30.70.120">
    <property type="match status" value="1"/>
</dbReference>
<proteinExistence type="predicted"/>
<name>A0A1L5FBD9_CLOKL</name>
<keyword evidence="4" id="KW-0535">Nitrogen fixation</keyword>
<dbReference type="SUPFAM" id="SSF54913">
    <property type="entry name" value="GlnB-like"/>
    <property type="match status" value="1"/>
</dbReference>
<dbReference type="RefSeq" id="WP_073539924.1">
    <property type="nucleotide sequence ID" value="NZ_CP018335.1"/>
</dbReference>
<evidence type="ECO:0000313" key="6">
    <source>
        <dbReference type="Proteomes" id="UP000184604"/>
    </source>
</evidence>
<dbReference type="SMART" id="SM00938">
    <property type="entry name" value="P-II"/>
    <property type="match status" value="1"/>
</dbReference>
<dbReference type="GO" id="GO:0030234">
    <property type="term" value="F:enzyme regulator activity"/>
    <property type="evidence" value="ECO:0007669"/>
    <property type="project" value="InterPro"/>
</dbReference>